<reference evidence="8 9" key="1">
    <citation type="submission" date="2018-06" db="EMBL/GenBank/DDBJ databases">
        <authorList>
            <consortium name="Pathogen Informatics"/>
            <person name="Doyle S."/>
        </authorList>
    </citation>
    <scope>NUCLEOTIDE SEQUENCE [LARGE SCALE GENOMIC DNA]</scope>
    <source>
        <strain evidence="8 9">NCTC11341</strain>
    </source>
</reference>
<evidence type="ECO:0000259" key="7">
    <source>
        <dbReference type="Pfam" id="PF05681"/>
    </source>
</evidence>
<sequence length="202" mass="22624">MSNKPFHYQAPFPLKKDDTEYYLLTSEHVSVSEFEGQEILKVAPEALTLLARQAFHDASFMLRPAHQQQVADILRDPEASENDKYVALQFLRNSDIAAKGVLPTCQDTGTAIIVGKKGQRVWTGGCDEAALARGVYNTYIEDNLRYSQNAPLDMYKEVNTGTNLPAQIDLYAVDGDEYKFLCIAKGGGSANKTYLYQEPKRY</sequence>
<dbReference type="InterPro" id="IPR051208">
    <property type="entry name" value="Class-I_Fumarase/Tartrate_DH"/>
</dbReference>
<dbReference type="PANTHER" id="PTHR30389">
    <property type="entry name" value="FUMARATE HYDRATASE-RELATED"/>
    <property type="match status" value="1"/>
</dbReference>
<evidence type="ECO:0000313" key="9">
    <source>
        <dbReference type="Proteomes" id="UP000254428"/>
    </source>
</evidence>
<evidence type="ECO:0000256" key="2">
    <source>
        <dbReference type="ARBA" id="ARBA00022485"/>
    </source>
</evidence>
<dbReference type="EMBL" id="UGBT01000002">
    <property type="protein sequence ID" value="STH73885.1"/>
    <property type="molecule type" value="Genomic_DNA"/>
</dbReference>
<dbReference type="AlphaFoldDB" id="A0A376P5U7"/>
<keyword evidence="3" id="KW-0479">Metal-binding</keyword>
<dbReference type="Proteomes" id="UP000254428">
    <property type="component" value="Unassembled WGS sequence"/>
</dbReference>
<evidence type="ECO:0000256" key="3">
    <source>
        <dbReference type="ARBA" id="ARBA00022723"/>
    </source>
</evidence>
<comment type="similarity">
    <text evidence="1">Belongs to the class-I fumarase family.</text>
</comment>
<evidence type="ECO:0000313" key="8">
    <source>
        <dbReference type="EMBL" id="STH73885.1"/>
    </source>
</evidence>
<evidence type="ECO:0000256" key="6">
    <source>
        <dbReference type="ARBA" id="ARBA00023239"/>
    </source>
</evidence>
<gene>
    <name evidence="8" type="primary">fumA_4</name>
    <name evidence="8" type="ORF">NCTC11341_05605</name>
</gene>
<name>A0A376P5U7_ECOLX</name>
<keyword evidence="4" id="KW-0408">Iron</keyword>
<proteinExistence type="inferred from homology"/>
<keyword evidence="6 8" id="KW-0456">Lyase</keyword>
<evidence type="ECO:0000256" key="5">
    <source>
        <dbReference type="ARBA" id="ARBA00023014"/>
    </source>
</evidence>
<evidence type="ECO:0000256" key="4">
    <source>
        <dbReference type="ARBA" id="ARBA00023004"/>
    </source>
</evidence>
<protein>
    <submittedName>
        <fullName evidence="8">Class I fumarate hydratase</fullName>
        <ecNumber evidence="8">4.2.1.2</ecNumber>
    </submittedName>
</protein>
<dbReference type="EC" id="4.2.1.2" evidence="8"/>
<dbReference type="InterPro" id="IPR004646">
    <property type="entry name" value="Fe-S_hydro-lyase_TtdA-typ_cat"/>
</dbReference>
<evidence type="ECO:0000256" key="1">
    <source>
        <dbReference type="ARBA" id="ARBA00008876"/>
    </source>
</evidence>
<accession>A0A376P5U7</accession>
<dbReference type="GO" id="GO:0051539">
    <property type="term" value="F:4 iron, 4 sulfur cluster binding"/>
    <property type="evidence" value="ECO:0007669"/>
    <property type="project" value="UniProtKB-KW"/>
</dbReference>
<keyword evidence="2" id="KW-0004">4Fe-4S</keyword>
<dbReference type="PANTHER" id="PTHR30389:SF0">
    <property type="entry name" value="FUMARATE HYDRATASE CLASS I, AEROBIC"/>
    <property type="match status" value="1"/>
</dbReference>
<dbReference type="Pfam" id="PF05681">
    <property type="entry name" value="Fumerase"/>
    <property type="match status" value="1"/>
</dbReference>
<dbReference type="GO" id="GO:0004333">
    <property type="term" value="F:fumarate hydratase activity"/>
    <property type="evidence" value="ECO:0007669"/>
    <property type="project" value="UniProtKB-EC"/>
</dbReference>
<feature type="domain" description="Fe-S hydro-lyase tartrate dehydratase alpha-type catalytic" evidence="7">
    <location>
        <begin position="51"/>
        <end position="196"/>
    </location>
</feature>
<organism evidence="8 9">
    <name type="scientific">Escherichia coli</name>
    <dbReference type="NCBI Taxonomy" id="562"/>
    <lineage>
        <taxon>Bacteria</taxon>
        <taxon>Pseudomonadati</taxon>
        <taxon>Pseudomonadota</taxon>
        <taxon>Gammaproteobacteria</taxon>
        <taxon>Enterobacterales</taxon>
        <taxon>Enterobacteriaceae</taxon>
        <taxon>Escherichia</taxon>
    </lineage>
</organism>
<keyword evidence="5" id="KW-0411">Iron-sulfur</keyword>
<dbReference type="GO" id="GO:0046872">
    <property type="term" value="F:metal ion binding"/>
    <property type="evidence" value="ECO:0007669"/>
    <property type="project" value="UniProtKB-KW"/>
</dbReference>